<dbReference type="GO" id="GO:0051301">
    <property type="term" value="P:cell division"/>
    <property type="evidence" value="ECO:0007669"/>
    <property type="project" value="UniProtKB-KW"/>
</dbReference>
<dbReference type="AlphaFoldDB" id="A0A1Y2DJG5"/>
<dbReference type="PANTHER" id="PTHR12830:SF9">
    <property type="entry name" value="ANAPHASE-PROMOTING COMPLEX SUBUNIT 5"/>
    <property type="match status" value="1"/>
</dbReference>
<comment type="caution">
    <text evidence="8">The sequence shown here is derived from an EMBL/GenBank/DDBJ whole genome shotgun (WGS) entry which is preliminary data.</text>
</comment>
<sequence>MSYDNVTPQGQPYIQFASFSPSPSIPESITSPYSSNQISQSYNTPFNSDKTLKDTITKKVITRSLSPYKISLLIIIKEFFHEKYKSFLSQLLLFLINELNNLNKLHKCELYQLFQKINNNINIENEKIELIKSTVYKKLSSIQTPDNLLNFFSELKQLIIDNTVLIDVSVEQQIYVDKTSLIGVFIRKSILEINQMAFDDVSNLFLSIVYYVKRFDRNIPEHKHKKQKINNDQIHLDISNENIEIIPLTDIQDFINRQIDLLDKCSGEIPSNELQQKLIQIHMYLPSIANTHYLSFLNCLYSKERENTLEQLYRFFDYSGILNYNKDKTLYQYALINLAMFHSYFNEVEMEKRALREAIYISKRNKDYECLTYALCWLNNLINNNKVKLKNKQIAPYSKGKIRNSYEIENQNLLQLKCLDELGKIKSGINKGIQPGTIFKSLMQSEYMTKTNSLENMLSSCLLLKSSMWNIYGNNILSNLAIQLQLNYYNKGISQNDQHLGICKLAQQHALHGNYRYAFSILNDAIKKSKNSIHCEKWYKSKMIIMFQKVLFKREFLNARIIHSILMALDNENSDSEIDSCIRKGKFLNTCHQEQCAYYFINKVADKTFKHTSNIKKFNSVLYKSEIFLNSSSNISAMANLLICLSLSERYHCHNLYMYSSARIAQILIEFKMYNKALDIMDSILPEVLTHEDLWLQSLCLLIEAKCLMAKLSNGLYISDADVEKKDRKKAQLFDILSVLEKALGGFKKLESYDEIKEIVYLQALIFNEIGMIPERDQKSKEFHNIEKIIINNRNKNSYDIEK</sequence>
<evidence type="ECO:0000256" key="6">
    <source>
        <dbReference type="ARBA" id="ARBA00023306"/>
    </source>
</evidence>
<accession>A0A1Y2DJG5</accession>
<dbReference type="InterPro" id="IPR026000">
    <property type="entry name" value="Apc5_dom"/>
</dbReference>
<keyword evidence="6" id="KW-0131">Cell cycle</keyword>
<dbReference type="GO" id="GO:0070979">
    <property type="term" value="P:protein K11-linked ubiquitination"/>
    <property type="evidence" value="ECO:0007669"/>
    <property type="project" value="TreeGrafter"/>
</dbReference>
<evidence type="ECO:0000256" key="5">
    <source>
        <dbReference type="ARBA" id="ARBA00022786"/>
    </source>
</evidence>
<dbReference type="OrthoDB" id="2504561at2759"/>
<keyword evidence="5" id="KW-0833">Ubl conjugation pathway</keyword>
<dbReference type="GO" id="GO:0005680">
    <property type="term" value="C:anaphase-promoting complex"/>
    <property type="evidence" value="ECO:0007669"/>
    <property type="project" value="InterPro"/>
</dbReference>
<evidence type="ECO:0000313" key="8">
    <source>
        <dbReference type="EMBL" id="ORY59398.1"/>
    </source>
</evidence>
<feature type="domain" description="Anaphase-promoting complex subunit 5" evidence="7">
    <location>
        <begin position="292"/>
        <end position="384"/>
    </location>
</feature>
<dbReference type="PANTHER" id="PTHR12830">
    <property type="entry name" value="ANAPHASE-PROMOTING COMPLEX SUBUNIT 5"/>
    <property type="match status" value="1"/>
</dbReference>
<gene>
    <name evidence="8" type="ORF">LY90DRAFT_668886</name>
</gene>
<dbReference type="Pfam" id="PF12862">
    <property type="entry name" value="ANAPC5"/>
    <property type="match status" value="1"/>
</dbReference>
<dbReference type="EMBL" id="MCOG01000064">
    <property type="protein sequence ID" value="ORY59398.1"/>
    <property type="molecule type" value="Genomic_DNA"/>
</dbReference>
<dbReference type="InterPro" id="IPR037679">
    <property type="entry name" value="Apc5"/>
</dbReference>
<dbReference type="Proteomes" id="UP000193920">
    <property type="component" value="Unassembled WGS sequence"/>
</dbReference>
<organism evidence="8 9">
    <name type="scientific">Neocallimastix californiae</name>
    <dbReference type="NCBI Taxonomy" id="1754190"/>
    <lineage>
        <taxon>Eukaryota</taxon>
        <taxon>Fungi</taxon>
        <taxon>Fungi incertae sedis</taxon>
        <taxon>Chytridiomycota</taxon>
        <taxon>Chytridiomycota incertae sedis</taxon>
        <taxon>Neocallimastigomycetes</taxon>
        <taxon>Neocallimastigales</taxon>
        <taxon>Neocallimastigaceae</taxon>
        <taxon>Neocallimastix</taxon>
    </lineage>
</organism>
<evidence type="ECO:0000256" key="3">
    <source>
        <dbReference type="ARBA" id="ARBA00022618"/>
    </source>
</evidence>
<dbReference type="GO" id="GO:0031145">
    <property type="term" value="P:anaphase-promoting complex-dependent catabolic process"/>
    <property type="evidence" value="ECO:0007669"/>
    <property type="project" value="TreeGrafter"/>
</dbReference>
<protein>
    <recommendedName>
        <fullName evidence="2">Anaphase-promoting complex subunit 5</fullName>
    </recommendedName>
</protein>
<evidence type="ECO:0000256" key="1">
    <source>
        <dbReference type="ARBA" id="ARBA00007450"/>
    </source>
</evidence>
<reference evidence="8 9" key="1">
    <citation type="submission" date="2016-08" db="EMBL/GenBank/DDBJ databases">
        <title>A Parts List for Fungal Cellulosomes Revealed by Comparative Genomics.</title>
        <authorList>
            <consortium name="DOE Joint Genome Institute"/>
            <person name="Haitjema C.H."/>
            <person name="Gilmore S.P."/>
            <person name="Henske J.K."/>
            <person name="Solomon K.V."/>
            <person name="De Groot R."/>
            <person name="Kuo A."/>
            <person name="Mondo S.J."/>
            <person name="Salamov A.A."/>
            <person name="Labutti K."/>
            <person name="Zhao Z."/>
            <person name="Chiniquy J."/>
            <person name="Barry K."/>
            <person name="Brewer H.M."/>
            <person name="Purvine S.O."/>
            <person name="Wright A.T."/>
            <person name="Boxma B."/>
            <person name="Van Alen T."/>
            <person name="Hackstein J.H."/>
            <person name="Baker S.E."/>
            <person name="Grigoriev I.V."/>
            <person name="O'Malley M.A."/>
        </authorList>
    </citation>
    <scope>NUCLEOTIDE SEQUENCE [LARGE SCALE GENOMIC DNA]</scope>
    <source>
        <strain evidence="8 9">G1</strain>
    </source>
</reference>
<evidence type="ECO:0000256" key="4">
    <source>
        <dbReference type="ARBA" id="ARBA00022776"/>
    </source>
</evidence>
<keyword evidence="9" id="KW-1185">Reference proteome</keyword>
<comment type="similarity">
    <text evidence="1">Belongs to the APC5 family.</text>
</comment>
<evidence type="ECO:0000313" key="9">
    <source>
        <dbReference type="Proteomes" id="UP000193920"/>
    </source>
</evidence>
<dbReference type="GO" id="GO:0045842">
    <property type="term" value="P:positive regulation of mitotic metaphase/anaphase transition"/>
    <property type="evidence" value="ECO:0007669"/>
    <property type="project" value="TreeGrafter"/>
</dbReference>
<proteinExistence type="inferred from homology"/>
<keyword evidence="4" id="KW-0498">Mitosis</keyword>
<evidence type="ECO:0000259" key="7">
    <source>
        <dbReference type="Pfam" id="PF12862"/>
    </source>
</evidence>
<name>A0A1Y2DJG5_9FUNG</name>
<evidence type="ECO:0000256" key="2">
    <source>
        <dbReference type="ARBA" id="ARBA00016066"/>
    </source>
</evidence>
<dbReference type="STRING" id="1754190.A0A1Y2DJG5"/>
<keyword evidence="3" id="KW-0132">Cell division</keyword>